<dbReference type="VEuPathDB" id="VectorBase:HLOH_047979"/>
<evidence type="ECO:0000313" key="2">
    <source>
        <dbReference type="Proteomes" id="UP000821853"/>
    </source>
</evidence>
<dbReference type="Proteomes" id="UP000821853">
    <property type="component" value="Unassembled WGS sequence"/>
</dbReference>
<gene>
    <name evidence="1" type="ORF">HPB48_026104</name>
</gene>
<sequence length="92" mass="10680">MWPLMGIRSTASFTNCKLEHPVDHPRSLYFVSDFPHLVKCLRNGLLTSNYKTPAGEVTILPFYYVDSAHFGSTMLKMLKDVRRSEIKYNHFL</sequence>
<keyword evidence="2" id="KW-1185">Reference proteome</keyword>
<dbReference type="OrthoDB" id="6627680at2759"/>
<organism evidence="1 2">
    <name type="scientific">Haemaphysalis longicornis</name>
    <name type="common">Bush tick</name>
    <dbReference type="NCBI Taxonomy" id="44386"/>
    <lineage>
        <taxon>Eukaryota</taxon>
        <taxon>Metazoa</taxon>
        <taxon>Ecdysozoa</taxon>
        <taxon>Arthropoda</taxon>
        <taxon>Chelicerata</taxon>
        <taxon>Arachnida</taxon>
        <taxon>Acari</taxon>
        <taxon>Parasitiformes</taxon>
        <taxon>Ixodida</taxon>
        <taxon>Ixodoidea</taxon>
        <taxon>Ixodidae</taxon>
        <taxon>Haemaphysalinae</taxon>
        <taxon>Haemaphysalis</taxon>
    </lineage>
</organism>
<evidence type="ECO:0008006" key="3">
    <source>
        <dbReference type="Google" id="ProtNLM"/>
    </source>
</evidence>
<reference evidence="1 2" key="1">
    <citation type="journal article" date="2020" name="Cell">
        <title>Large-Scale Comparative Analyses of Tick Genomes Elucidate Their Genetic Diversity and Vector Capacities.</title>
        <authorList>
            <consortium name="Tick Genome and Microbiome Consortium (TIGMIC)"/>
            <person name="Jia N."/>
            <person name="Wang J."/>
            <person name="Shi W."/>
            <person name="Du L."/>
            <person name="Sun Y."/>
            <person name="Zhan W."/>
            <person name="Jiang J.F."/>
            <person name="Wang Q."/>
            <person name="Zhang B."/>
            <person name="Ji P."/>
            <person name="Bell-Sakyi L."/>
            <person name="Cui X.M."/>
            <person name="Yuan T.T."/>
            <person name="Jiang B.G."/>
            <person name="Yang W.F."/>
            <person name="Lam T.T."/>
            <person name="Chang Q.C."/>
            <person name="Ding S.J."/>
            <person name="Wang X.J."/>
            <person name="Zhu J.G."/>
            <person name="Ruan X.D."/>
            <person name="Zhao L."/>
            <person name="Wei J.T."/>
            <person name="Ye R.Z."/>
            <person name="Que T.C."/>
            <person name="Du C.H."/>
            <person name="Zhou Y.H."/>
            <person name="Cheng J.X."/>
            <person name="Dai P.F."/>
            <person name="Guo W.B."/>
            <person name="Han X.H."/>
            <person name="Huang E.J."/>
            <person name="Li L.F."/>
            <person name="Wei W."/>
            <person name="Gao Y.C."/>
            <person name="Liu J.Z."/>
            <person name="Shao H.Z."/>
            <person name="Wang X."/>
            <person name="Wang C.C."/>
            <person name="Yang T.C."/>
            <person name="Huo Q.B."/>
            <person name="Li W."/>
            <person name="Chen H.Y."/>
            <person name="Chen S.E."/>
            <person name="Zhou L.G."/>
            <person name="Ni X.B."/>
            <person name="Tian J.H."/>
            <person name="Sheng Y."/>
            <person name="Liu T."/>
            <person name="Pan Y.S."/>
            <person name="Xia L.Y."/>
            <person name="Li J."/>
            <person name="Zhao F."/>
            <person name="Cao W.C."/>
        </authorList>
    </citation>
    <scope>NUCLEOTIDE SEQUENCE [LARGE SCALE GENOMIC DNA]</scope>
    <source>
        <strain evidence="1">HaeL-2018</strain>
    </source>
</reference>
<evidence type="ECO:0000313" key="1">
    <source>
        <dbReference type="EMBL" id="KAH9384118.1"/>
    </source>
</evidence>
<name>A0A9J6H8R0_HAELO</name>
<dbReference type="AlphaFoldDB" id="A0A9J6H8R0"/>
<protein>
    <recommendedName>
        <fullName evidence="3">Transposable element P transposase</fullName>
    </recommendedName>
</protein>
<comment type="caution">
    <text evidence="1">The sequence shown here is derived from an EMBL/GenBank/DDBJ whole genome shotgun (WGS) entry which is preliminary data.</text>
</comment>
<proteinExistence type="predicted"/>
<accession>A0A9J6H8R0</accession>
<dbReference type="EMBL" id="JABSTR010001626">
    <property type="protein sequence ID" value="KAH9384118.1"/>
    <property type="molecule type" value="Genomic_DNA"/>
</dbReference>